<evidence type="ECO:0000256" key="1">
    <source>
        <dbReference type="SAM" id="MobiDB-lite"/>
    </source>
</evidence>
<evidence type="ECO:0000313" key="4">
    <source>
        <dbReference type="EMBL" id="SEK36043.1"/>
    </source>
</evidence>
<protein>
    <recommendedName>
        <fullName evidence="3">CAAX prenyl protease 2/Lysostaphin resistance protein A-like domain-containing protein</fullName>
    </recommendedName>
</protein>
<dbReference type="OrthoDB" id="7171777at2"/>
<keyword evidence="2" id="KW-0812">Transmembrane</keyword>
<keyword evidence="2" id="KW-0472">Membrane</keyword>
<feature type="region of interest" description="Disordered" evidence="1">
    <location>
        <begin position="298"/>
        <end position="326"/>
    </location>
</feature>
<dbReference type="EMBL" id="FNZQ01000001">
    <property type="protein sequence ID" value="SEK36043.1"/>
    <property type="molecule type" value="Genomic_DNA"/>
</dbReference>
<dbReference type="Proteomes" id="UP000199283">
    <property type="component" value="Unassembled WGS sequence"/>
</dbReference>
<feature type="domain" description="CAAX prenyl protease 2/Lysostaphin resistance protein A-like" evidence="3">
    <location>
        <begin position="142"/>
        <end position="237"/>
    </location>
</feature>
<feature type="compositionally biased region" description="Basic and acidic residues" evidence="1">
    <location>
        <begin position="304"/>
        <end position="320"/>
    </location>
</feature>
<dbReference type="AlphaFoldDB" id="A0A1H7GCQ7"/>
<name>A0A1H7GCQ7_9RHOB</name>
<feature type="transmembrane region" description="Helical" evidence="2">
    <location>
        <begin position="178"/>
        <end position="196"/>
    </location>
</feature>
<dbReference type="InterPro" id="IPR003675">
    <property type="entry name" value="Rce1/LyrA-like_dom"/>
</dbReference>
<dbReference type="GO" id="GO:0004175">
    <property type="term" value="F:endopeptidase activity"/>
    <property type="evidence" value="ECO:0007669"/>
    <property type="project" value="UniProtKB-ARBA"/>
</dbReference>
<gene>
    <name evidence="4" type="ORF">SAMN04488526_0378</name>
</gene>
<evidence type="ECO:0000256" key="2">
    <source>
        <dbReference type="SAM" id="Phobius"/>
    </source>
</evidence>
<dbReference type="GO" id="GO:0080120">
    <property type="term" value="P:CAAX-box protein maturation"/>
    <property type="evidence" value="ECO:0007669"/>
    <property type="project" value="UniProtKB-ARBA"/>
</dbReference>
<organism evidence="4 5">
    <name type="scientific">Jannaschia helgolandensis</name>
    <dbReference type="NCBI Taxonomy" id="188906"/>
    <lineage>
        <taxon>Bacteria</taxon>
        <taxon>Pseudomonadati</taxon>
        <taxon>Pseudomonadota</taxon>
        <taxon>Alphaproteobacteria</taxon>
        <taxon>Rhodobacterales</taxon>
        <taxon>Roseobacteraceae</taxon>
        <taxon>Jannaschia</taxon>
    </lineage>
</organism>
<feature type="transmembrane region" description="Helical" evidence="2">
    <location>
        <begin position="68"/>
        <end position="87"/>
    </location>
</feature>
<keyword evidence="2" id="KW-1133">Transmembrane helix</keyword>
<evidence type="ECO:0000313" key="5">
    <source>
        <dbReference type="Proteomes" id="UP000199283"/>
    </source>
</evidence>
<sequence length="326" mass="35180">MWTPRFERFVAPARARPQLWRLILGVLLIGAIMFLAFIIVSIGLRAVFGQAEANAYLSSLSTGGTPTLVVMMLAMFIWPLLGAIVVVRMLHRRSVTTVFGPGLLRDFFIAAAIATLVFVGATLVLPMPFDPVPNVPMSLFLSFLPLAVIAIGIQTFAEEVVFRGYMQQQLAARFRNPLIWMLIPAVFFGSLHSDPFGGVDKLWLMLPPTLFGLIAADLTRVTGSIGAGWGLHFTNNASAILILSLDGNLSGLALYRTPFGVEALSLSNPLVWQEMLITVIVWASIRLWLARGGAISGGGTSGGNRDDSQDAGQDADRSRENSPGPG</sequence>
<feature type="transmembrane region" description="Helical" evidence="2">
    <location>
        <begin position="107"/>
        <end position="129"/>
    </location>
</feature>
<keyword evidence="5" id="KW-1185">Reference proteome</keyword>
<feature type="transmembrane region" description="Helical" evidence="2">
    <location>
        <begin position="135"/>
        <end position="157"/>
    </location>
</feature>
<dbReference type="Pfam" id="PF02517">
    <property type="entry name" value="Rce1-like"/>
    <property type="match status" value="1"/>
</dbReference>
<dbReference type="RefSeq" id="WP_092759237.1">
    <property type="nucleotide sequence ID" value="NZ_FNZQ01000001.1"/>
</dbReference>
<accession>A0A1H7GCQ7</accession>
<evidence type="ECO:0000259" key="3">
    <source>
        <dbReference type="Pfam" id="PF02517"/>
    </source>
</evidence>
<feature type="transmembrane region" description="Helical" evidence="2">
    <location>
        <begin position="21"/>
        <end position="48"/>
    </location>
</feature>
<proteinExistence type="predicted"/>
<dbReference type="STRING" id="188906.SAMN04488526_0378"/>
<reference evidence="4 5" key="1">
    <citation type="submission" date="2016-10" db="EMBL/GenBank/DDBJ databases">
        <authorList>
            <person name="de Groot N.N."/>
        </authorList>
    </citation>
    <scope>NUCLEOTIDE SEQUENCE [LARGE SCALE GENOMIC DNA]</scope>
    <source>
        <strain evidence="4 5">DSM 14858</strain>
    </source>
</reference>